<dbReference type="EMBL" id="HE804045">
    <property type="protein sequence ID" value="CCH30964.1"/>
    <property type="molecule type" value="Genomic_DNA"/>
</dbReference>
<dbReference type="KEGG" id="sesp:BN6_36690"/>
<evidence type="ECO:0000313" key="2">
    <source>
        <dbReference type="EMBL" id="CCH30964.1"/>
    </source>
</evidence>
<reference evidence="2 3" key="1">
    <citation type="journal article" date="2012" name="BMC Genomics">
        <title>Complete genome sequence of Saccharothrix espanaensis DSM 44229T and comparison to the other completely sequenced Pseudonocardiaceae.</title>
        <authorList>
            <person name="Strobel T."/>
            <person name="Al-Dilaimi A."/>
            <person name="Blom J."/>
            <person name="Gessner A."/>
            <person name="Kalinowski J."/>
            <person name="Luzhetska M."/>
            <person name="Puhler A."/>
            <person name="Szczepanowski R."/>
            <person name="Bechthold A."/>
            <person name="Ruckert C."/>
        </authorList>
    </citation>
    <scope>NUCLEOTIDE SEQUENCE [LARGE SCALE GENOMIC DNA]</scope>
    <source>
        <strain evidence="3">ATCC 51144 / DSM 44229 / JCM 9112 / NBRC 15066 / NRRL 15764</strain>
    </source>
</reference>
<protein>
    <submittedName>
        <fullName evidence="2">Putative membrane protein</fullName>
    </submittedName>
</protein>
<dbReference type="STRING" id="1179773.BN6_36690"/>
<accession>K0K267</accession>
<sequence length="210" mass="21313">MTLYPAGGHPGQTGPDWRPAGDPAPDVAGRAAVWSGTDVVWEWADRAWAVVRLDAAFPDLRDRAHRVAQSVVADGRPVTVPFTLDPDVPVRLVAVRVPVRSTGSPAAGELAAVELARGGATVVVGLRSDALPGRDLPADALVAGRPAAVTGDGVTVLDPGGRYGVRVAVGHGDAVAAFGGIAGLSALAATAVPVPDPADRRSWTPDPLVG</sequence>
<organism evidence="2 3">
    <name type="scientific">Saccharothrix espanaensis (strain ATCC 51144 / DSM 44229 / JCM 9112 / NBRC 15066 / NRRL 15764)</name>
    <dbReference type="NCBI Taxonomy" id="1179773"/>
    <lineage>
        <taxon>Bacteria</taxon>
        <taxon>Bacillati</taxon>
        <taxon>Actinomycetota</taxon>
        <taxon>Actinomycetes</taxon>
        <taxon>Pseudonocardiales</taxon>
        <taxon>Pseudonocardiaceae</taxon>
        <taxon>Saccharothrix</taxon>
    </lineage>
</organism>
<dbReference type="HOGENOM" id="CLU_1309375_0_0_11"/>
<dbReference type="AlphaFoldDB" id="K0K267"/>
<proteinExistence type="predicted"/>
<name>K0K267_SACES</name>
<feature type="region of interest" description="Disordered" evidence="1">
    <location>
        <begin position="1"/>
        <end position="25"/>
    </location>
</feature>
<evidence type="ECO:0000256" key="1">
    <source>
        <dbReference type="SAM" id="MobiDB-lite"/>
    </source>
</evidence>
<dbReference type="Proteomes" id="UP000006281">
    <property type="component" value="Chromosome"/>
</dbReference>
<gene>
    <name evidence="2" type="ordered locus">BN6_36690</name>
</gene>
<evidence type="ECO:0000313" key="3">
    <source>
        <dbReference type="Proteomes" id="UP000006281"/>
    </source>
</evidence>
<dbReference type="PATRIC" id="fig|1179773.3.peg.3669"/>
<keyword evidence="3" id="KW-1185">Reference proteome</keyword>